<dbReference type="OrthoDB" id="2666777at2759"/>
<evidence type="ECO:0000313" key="2">
    <source>
        <dbReference type="EMBL" id="KZV98430.1"/>
    </source>
</evidence>
<dbReference type="Proteomes" id="UP000077266">
    <property type="component" value="Unassembled WGS sequence"/>
</dbReference>
<accession>A0A165LWK9</accession>
<dbReference type="EMBL" id="KV425919">
    <property type="protein sequence ID" value="KZV98430.1"/>
    <property type="molecule type" value="Genomic_DNA"/>
</dbReference>
<gene>
    <name evidence="2" type="ORF">EXIGLDRAFT_561863</name>
</gene>
<name>A0A165LWK9_EXIGL</name>
<organism evidence="2 3">
    <name type="scientific">Exidia glandulosa HHB12029</name>
    <dbReference type="NCBI Taxonomy" id="1314781"/>
    <lineage>
        <taxon>Eukaryota</taxon>
        <taxon>Fungi</taxon>
        <taxon>Dikarya</taxon>
        <taxon>Basidiomycota</taxon>
        <taxon>Agaricomycotina</taxon>
        <taxon>Agaricomycetes</taxon>
        <taxon>Auriculariales</taxon>
        <taxon>Exidiaceae</taxon>
        <taxon>Exidia</taxon>
    </lineage>
</organism>
<dbReference type="Pfam" id="PF18758">
    <property type="entry name" value="KDZ"/>
    <property type="match status" value="1"/>
</dbReference>
<feature type="non-terminal residue" evidence="2">
    <location>
        <position position="121"/>
    </location>
</feature>
<dbReference type="STRING" id="1314781.A0A165LWK9"/>
<evidence type="ECO:0000256" key="1">
    <source>
        <dbReference type="SAM" id="MobiDB-lite"/>
    </source>
</evidence>
<dbReference type="InParanoid" id="A0A165LWK9"/>
<proteinExistence type="predicted"/>
<dbReference type="InterPro" id="IPR040521">
    <property type="entry name" value="KDZ"/>
</dbReference>
<evidence type="ECO:0000313" key="3">
    <source>
        <dbReference type="Proteomes" id="UP000077266"/>
    </source>
</evidence>
<reference evidence="2 3" key="1">
    <citation type="journal article" date="2016" name="Mol. Biol. Evol.">
        <title>Comparative Genomics of Early-Diverging Mushroom-Forming Fungi Provides Insights into the Origins of Lignocellulose Decay Capabilities.</title>
        <authorList>
            <person name="Nagy L.G."/>
            <person name="Riley R."/>
            <person name="Tritt A."/>
            <person name="Adam C."/>
            <person name="Daum C."/>
            <person name="Floudas D."/>
            <person name="Sun H."/>
            <person name="Yadav J.S."/>
            <person name="Pangilinan J."/>
            <person name="Larsson K.H."/>
            <person name="Matsuura K."/>
            <person name="Barry K."/>
            <person name="Labutti K."/>
            <person name="Kuo R."/>
            <person name="Ohm R.A."/>
            <person name="Bhattacharya S.S."/>
            <person name="Shirouzu T."/>
            <person name="Yoshinaga Y."/>
            <person name="Martin F.M."/>
            <person name="Grigoriev I.V."/>
            <person name="Hibbett D.S."/>
        </authorList>
    </citation>
    <scope>NUCLEOTIDE SEQUENCE [LARGE SCALE GENOMIC DNA]</scope>
    <source>
        <strain evidence="2 3">HHB12029</strain>
    </source>
</reference>
<dbReference type="PANTHER" id="PTHR33096">
    <property type="entry name" value="CXC2 DOMAIN-CONTAINING PROTEIN"/>
    <property type="match status" value="1"/>
</dbReference>
<protein>
    <submittedName>
        <fullName evidence="2">Uncharacterized protein</fullName>
    </submittedName>
</protein>
<keyword evidence="3" id="KW-1185">Reference proteome</keyword>
<sequence length="121" mass="13928">PRRAHVLVCIDANFQQKRRKSKYPDPPLVFNGSRFVDPQDVDAMEEEVEAKRDRPARTRKRDTTTTQLSDEILDECHESFTAAQEKVTKASKNYYADTGLMALLCRHDRVLFLVNMTTPGE</sequence>
<dbReference type="PANTHER" id="PTHR33096:SF1">
    <property type="entry name" value="CXC1-LIKE CYSTEINE CLUSTER ASSOCIATED WITH KDZ TRANSPOSASES DOMAIN-CONTAINING PROTEIN"/>
    <property type="match status" value="1"/>
</dbReference>
<feature type="non-terminal residue" evidence="2">
    <location>
        <position position="1"/>
    </location>
</feature>
<feature type="region of interest" description="Disordered" evidence="1">
    <location>
        <begin position="40"/>
        <end position="66"/>
    </location>
</feature>
<dbReference type="AlphaFoldDB" id="A0A165LWK9"/>